<evidence type="ECO:0008006" key="4">
    <source>
        <dbReference type="Google" id="ProtNLM"/>
    </source>
</evidence>
<proteinExistence type="predicted"/>
<dbReference type="eggNOG" id="ENOG502RN1E">
    <property type="taxonomic scope" value="Eukaryota"/>
</dbReference>
<feature type="compositionally biased region" description="Low complexity" evidence="1">
    <location>
        <begin position="163"/>
        <end position="172"/>
    </location>
</feature>
<dbReference type="InterPro" id="IPR039278">
    <property type="entry name" value="Red1"/>
</dbReference>
<dbReference type="PANTHER" id="PTHR21563:SF3">
    <property type="entry name" value="ZINC FINGER C3H1 DOMAIN-CONTAINING PROTEIN"/>
    <property type="match status" value="1"/>
</dbReference>
<reference evidence="3" key="1">
    <citation type="journal article" date="2010" name="Science">
        <title>Signatures of adaptation to obligate biotrophy in the Hyaloperonospora arabidopsidis genome.</title>
        <authorList>
            <person name="Baxter L."/>
            <person name="Tripathy S."/>
            <person name="Ishaque N."/>
            <person name="Boot N."/>
            <person name="Cabral A."/>
            <person name="Kemen E."/>
            <person name="Thines M."/>
            <person name="Ah-Fong A."/>
            <person name="Anderson R."/>
            <person name="Badejoko W."/>
            <person name="Bittner-Eddy P."/>
            <person name="Boore J.L."/>
            <person name="Chibucos M.C."/>
            <person name="Coates M."/>
            <person name="Dehal P."/>
            <person name="Delehaunty K."/>
            <person name="Dong S."/>
            <person name="Downton P."/>
            <person name="Dumas B."/>
            <person name="Fabro G."/>
            <person name="Fronick C."/>
            <person name="Fuerstenberg S.I."/>
            <person name="Fulton L."/>
            <person name="Gaulin E."/>
            <person name="Govers F."/>
            <person name="Hughes L."/>
            <person name="Humphray S."/>
            <person name="Jiang R.H."/>
            <person name="Judelson H."/>
            <person name="Kamoun S."/>
            <person name="Kyung K."/>
            <person name="Meijer H."/>
            <person name="Minx P."/>
            <person name="Morris P."/>
            <person name="Nelson J."/>
            <person name="Phuntumart V."/>
            <person name="Qutob D."/>
            <person name="Rehmany A."/>
            <person name="Rougon-Cardoso A."/>
            <person name="Ryden P."/>
            <person name="Torto-Alalibo T."/>
            <person name="Studholme D."/>
            <person name="Wang Y."/>
            <person name="Win J."/>
            <person name="Wood J."/>
            <person name="Clifton S.W."/>
            <person name="Rogers J."/>
            <person name="Van den Ackerveken G."/>
            <person name="Jones J.D."/>
            <person name="McDowell J.M."/>
            <person name="Beynon J."/>
            <person name="Tyler B.M."/>
        </authorList>
    </citation>
    <scope>NUCLEOTIDE SEQUENCE [LARGE SCALE GENOMIC DNA]</scope>
    <source>
        <strain evidence="3">Emoy2</strain>
    </source>
</reference>
<feature type="region of interest" description="Disordered" evidence="1">
    <location>
        <begin position="134"/>
        <end position="172"/>
    </location>
</feature>
<feature type="compositionally biased region" description="Basic and acidic residues" evidence="1">
    <location>
        <begin position="139"/>
        <end position="160"/>
    </location>
</feature>
<sequence>MQPKLRDDVGIAVSTAEGTVFSEADLAVLKRLLEVTEERQRWISRRDDIGVRKKNLLKLLELQAQKCAKFTAIDAHRANKEAERVTKDGEDVEMIDTAAVVRKNELKELQTRAGAAHEKQQMVANVLARKLKQLQVKRRREEKETSDGMNKRSHVKRDDPEQTAAAVAAATSSAAPPTAAPVVAAATSSATSAAPALTGMHSFASAPDFDVGTRKVAEATCFRIATRHLLQTGMMISSEKLKQAFAVYTGKVLDEGIDLLVIERCLACFDEPRRTCSTQTARKSVHWQPGRQYLEIPTFISSDADRIQSMIRVEKEVVDAACNALHLLDIREPDRSSALVRRRRQANFMEGWLTGGATASTLSDFLCAAIGVNYIDPLTNRRFSVVNRSNGRLADMFDHMEKWLREQAETTGRYSSLSSQSGGLDGSTVAGDVFSKYGRPFSVENESIVRQLRGTRAANASTLDDKIDPMKILCHYELNGACNDENCSNYHQKDYNSLKRRTGGVKHYIFDGDDTRNVKRAEPNQLLLSFAEFRGKIMKKWPLITTQTLAVAMKKSSSGISDVTDVTMSDETDAMGPAKSHEIHSGEGLDEYDDDFLALETGERPLEIFDARYFTVFDLGKVNGDALVENVEKNPNSPNAWLLLAIYQLELDEGASDEVVQLSDEERLNRQLVFLSKEIDTKLHGDASHVIDVEEANLKRCLHTLSRALEVEANAYCEALWLLYLCLCNQVTNKQTQLDMAEQAVQFLPNSQALWLRYLSTYDFDSVGMAEEIYWRLLAHLAQGNVSTEDGQHVVKLTTTKQLSILLAAICFHLCLKLWNAGATNRVTEILSALLGFGSTSSDIDCCSMIRSQLRSEELIVFCLAFAHVLLFREFPVLIEHWVVASSDENIPVKGMIYNLGTFQRDRFHMDESIYDRVLAIYDLAYQTFEKKCNDDRDAGDAILTNWMLTFAYQDHLDEDKKTLPTFFKQKLDAIRQYSGASLIAAKLMGPTQVGKEQACQLMLTMMSQSSITMFPEALHHYLSACHLFPDLVNALNDTFGTVMERLASRLGFDVDKVKKSVHDITYGTSNVLKSRAQKMLLADLLAAWIDKFGVLKRSNEDRSVDQRPKQLADVCVALDICQLMGILLGPSAAIDGIQTVLGSLNFGTFSYEARQLVWIQRFVFQLDLLRQEESESLSWREHQARLTRLLRKYMDDMSVEAESARQVSQCVRRGITRNALDDAVLACLYPERHHLITFDVNLQLFSLCSNAVVKREKTAFYASFTTSLALSPDFSLTFMSTSMVLWRIYTSLLLSNLLKYLFLSIQVSLLIDGNFWLHEQA</sequence>
<evidence type="ECO:0000313" key="3">
    <source>
        <dbReference type="Proteomes" id="UP000011713"/>
    </source>
</evidence>
<dbReference type="InParanoid" id="M4BN72"/>
<dbReference type="GO" id="GO:0005634">
    <property type="term" value="C:nucleus"/>
    <property type="evidence" value="ECO:0007669"/>
    <property type="project" value="TreeGrafter"/>
</dbReference>
<dbReference type="VEuPathDB" id="FungiDB:HpaG807859"/>
<reference evidence="2" key="2">
    <citation type="submission" date="2015-06" db="UniProtKB">
        <authorList>
            <consortium name="EnsemblProtists"/>
        </authorList>
    </citation>
    <scope>IDENTIFICATION</scope>
    <source>
        <strain evidence="2">Emoy2</strain>
    </source>
</reference>
<dbReference type="HOGENOM" id="CLU_003461_0_0_1"/>
<protein>
    <recommendedName>
        <fullName evidence="4">Zinc-finger domain-containing protein</fullName>
    </recommendedName>
</protein>
<name>M4BN72_HYAAE</name>
<dbReference type="PANTHER" id="PTHR21563">
    <property type="entry name" value="ZINC FINGER C3H1 DOMAIN-CONTAINING PROTEIN"/>
    <property type="match status" value="1"/>
</dbReference>
<dbReference type="GO" id="GO:0000178">
    <property type="term" value="C:exosome (RNase complex)"/>
    <property type="evidence" value="ECO:0007669"/>
    <property type="project" value="TreeGrafter"/>
</dbReference>
<dbReference type="EMBL" id="JH598448">
    <property type="status" value="NOT_ANNOTATED_CDS"/>
    <property type="molecule type" value="Genomic_DNA"/>
</dbReference>
<organism evidence="2 3">
    <name type="scientific">Hyaloperonospora arabidopsidis (strain Emoy2)</name>
    <name type="common">Downy mildew agent</name>
    <name type="synonym">Peronospora arabidopsidis</name>
    <dbReference type="NCBI Taxonomy" id="559515"/>
    <lineage>
        <taxon>Eukaryota</taxon>
        <taxon>Sar</taxon>
        <taxon>Stramenopiles</taxon>
        <taxon>Oomycota</taxon>
        <taxon>Peronosporomycetes</taxon>
        <taxon>Peronosporales</taxon>
        <taxon>Peronosporaceae</taxon>
        <taxon>Hyaloperonospora</taxon>
    </lineage>
</organism>
<dbReference type="OMA" id="LCHYELN"/>
<accession>M4BN72</accession>
<evidence type="ECO:0000313" key="2">
    <source>
        <dbReference type="EnsemblProtists" id="HpaP807859"/>
    </source>
</evidence>
<dbReference type="EnsemblProtists" id="HpaT807859">
    <property type="protein sequence ID" value="HpaP807859"/>
    <property type="gene ID" value="HpaG807859"/>
</dbReference>
<keyword evidence="3" id="KW-1185">Reference proteome</keyword>
<dbReference type="Proteomes" id="UP000011713">
    <property type="component" value="Unassembled WGS sequence"/>
</dbReference>
<evidence type="ECO:0000256" key="1">
    <source>
        <dbReference type="SAM" id="MobiDB-lite"/>
    </source>
</evidence>